<dbReference type="RefSeq" id="WP_067458161.1">
    <property type="nucleotide sequence ID" value="NZ_SMFR01000008.1"/>
</dbReference>
<dbReference type="EMBL" id="SMFR01000008">
    <property type="protein sequence ID" value="TCJ89882.1"/>
    <property type="molecule type" value="Genomic_DNA"/>
</dbReference>
<dbReference type="AlphaFoldDB" id="A0A4R1FAR2"/>
<name>A0A4R1FAR2_9NOCA</name>
<evidence type="ECO:0000313" key="2">
    <source>
        <dbReference type="Proteomes" id="UP000294856"/>
    </source>
</evidence>
<sequence>MSIEVNGNRVAHDAPLLRIEHGNPDDIEIAALLAVLLATATTPKSSPAPAPAVWLRPRRHSVYVTATSWRSAA</sequence>
<gene>
    <name evidence="1" type="ORF">DFR71_6171</name>
</gene>
<comment type="caution">
    <text evidence="1">The sequence shown here is derived from an EMBL/GenBank/DDBJ whole genome shotgun (WGS) entry which is preliminary data.</text>
</comment>
<dbReference type="STRING" id="1210063.GCA_001612665_05752"/>
<dbReference type="GO" id="GO:0003989">
    <property type="term" value="F:acetyl-CoA carboxylase activity"/>
    <property type="evidence" value="ECO:0007669"/>
    <property type="project" value="InterPro"/>
</dbReference>
<protein>
    <submittedName>
        <fullName evidence="1">Acyl-CoA carboxylase epsilon subunit-like protein</fullName>
    </submittedName>
</protein>
<proteinExistence type="predicted"/>
<accession>A0A4R1FAR2</accession>
<organism evidence="1 2">
    <name type="scientific">Nocardia alba</name>
    <dbReference type="NCBI Taxonomy" id="225051"/>
    <lineage>
        <taxon>Bacteria</taxon>
        <taxon>Bacillati</taxon>
        <taxon>Actinomycetota</taxon>
        <taxon>Actinomycetes</taxon>
        <taxon>Mycobacteriales</taxon>
        <taxon>Nocardiaceae</taxon>
        <taxon>Nocardia</taxon>
    </lineage>
</organism>
<reference evidence="1 2" key="1">
    <citation type="submission" date="2019-03" db="EMBL/GenBank/DDBJ databases">
        <title>Genomic Encyclopedia of Type Strains, Phase IV (KMG-IV): sequencing the most valuable type-strain genomes for metagenomic binning, comparative biology and taxonomic classification.</title>
        <authorList>
            <person name="Goeker M."/>
        </authorList>
    </citation>
    <scope>NUCLEOTIDE SEQUENCE [LARGE SCALE GENOMIC DNA]</scope>
    <source>
        <strain evidence="1 2">DSM 44684</strain>
    </source>
</reference>
<keyword evidence="2" id="KW-1185">Reference proteome</keyword>
<dbReference type="Proteomes" id="UP000294856">
    <property type="component" value="Unassembled WGS sequence"/>
</dbReference>
<dbReference type="Pfam" id="PF13822">
    <property type="entry name" value="ACC_epsilon"/>
    <property type="match status" value="1"/>
</dbReference>
<evidence type="ECO:0000313" key="1">
    <source>
        <dbReference type="EMBL" id="TCJ89882.1"/>
    </source>
</evidence>
<dbReference type="GO" id="GO:0004658">
    <property type="term" value="F:propionyl-CoA carboxylase activity"/>
    <property type="evidence" value="ECO:0007669"/>
    <property type="project" value="InterPro"/>
</dbReference>
<dbReference type="InterPro" id="IPR032716">
    <property type="entry name" value="ACC_epsilon"/>
</dbReference>